<feature type="coiled-coil region" evidence="2">
    <location>
        <begin position="71"/>
        <end position="108"/>
    </location>
</feature>
<proteinExistence type="predicted"/>
<feature type="domain" description="M23ase beta-sheet core" evidence="4">
    <location>
        <begin position="169"/>
        <end position="265"/>
    </location>
</feature>
<dbReference type="PATRIC" id="fig|320778.3.peg.2137"/>
<feature type="transmembrane region" description="Helical" evidence="3">
    <location>
        <begin position="27"/>
        <end position="50"/>
    </location>
</feature>
<name>A0A0J1HE85_9GAMM</name>
<evidence type="ECO:0000256" key="1">
    <source>
        <dbReference type="ARBA" id="ARBA00022729"/>
    </source>
</evidence>
<dbReference type="CDD" id="cd12797">
    <property type="entry name" value="M23_peptidase"/>
    <property type="match status" value="1"/>
</dbReference>
<keyword evidence="6" id="KW-1185">Reference proteome</keyword>
<dbReference type="InterPro" id="IPR011055">
    <property type="entry name" value="Dup_hybrid_motif"/>
</dbReference>
<dbReference type="Gene3D" id="2.70.70.10">
    <property type="entry name" value="Glucose Permease (Domain IIA)"/>
    <property type="match status" value="1"/>
</dbReference>
<dbReference type="PANTHER" id="PTHR21666:SF289">
    <property type="entry name" value="L-ALA--D-GLU ENDOPEPTIDASE"/>
    <property type="match status" value="1"/>
</dbReference>
<dbReference type="Proteomes" id="UP000035909">
    <property type="component" value="Unassembled WGS sequence"/>
</dbReference>
<dbReference type="FunFam" id="2.70.70.10:FF:000006">
    <property type="entry name" value="M23 family peptidase"/>
    <property type="match status" value="1"/>
</dbReference>
<dbReference type="SUPFAM" id="SSF51261">
    <property type="entry name" value="Duplicated hybrid motif"/>
    <property type="match status" value="1"/>
</dbReference>
<keyword evidence="1" id="KW-0732">Signal</keyword>
<dbReference type="InterPro" id="IPR016047">
    <property type="entry name" value="M23ase_b-sheet_dom"/>
</dbReference>
<dbReference type="AlphaFoldDB" id="A0A0J1HE85"/>
<sequence length="336" mass="37522">MSENICISVSHSRGTSHYLINRFKKRYFALAAASVLVLAGSGSYSVYSLYEESQLSSKQLNVLNKQSRHLMASLSEESEANRALRQELEEKRAELALLTQRIDDVEAVLGVNGEDGEDMSLQARVDSAAVSSAVRATLFRLIPNGSPTPDTRMSSRYGSRVHPVTGKQKFHHGLDFSARIGTPIYAPADGIVEVVRSGNKGYGNFIRLNHSFGFTSSYSHMSKFNVKRGNYVNKGDLLGWTGNSGLSTGPHLHYEIRFLDRTLNPRLFVEWTPDNFESLFEKENKVQWASLLEMINNMVSMQVQLTQTPRYNPTLQTANNLAEQHSDGDQVQVSKL</sequence>
<evidence type="ECO:0000256" key="3">
    <source>
        <dbReference type="SAM" id="Phobius"/>
    </source>
</evidence>
<gene>
    <name evidence="5" type="ORF">ABT57_09805</name>
</gene>
<evidence type="ECO:0000313" key="5">
    <source>
        <dbReference type="EMBL" id="KLV09955.1"/>
    </source>
</evidence>
<reference evidence="5 6" key="1">
    <citation type="submission" date="2015-05" db="EMBL/GenBank/DDBJ databases">
        <title>Photobacterium galathea sp. nov.</title>
        <authorList>
            <person name="Machado H."/>
            <person name="Gram L."/>
        </authorList>
    </citation>
    <scope>NUCLEOTIDE SEQUENCE [LARGE SCALE GENOMIC DNA]</scope>
    <source>
        <strain evidence="5 6">DSM 22954</strain>
    </source>
</reference>
<keyword evidence="3" id="KW-0472">Membrane</keyword>
<dbReference type="STRING" id="320778.ABT57_09805"/>
<keyword evidence="3" id="KW-0812">Transmembrane</keyword>
<keyword evidence="3" id="KW-1133">Transmembrane helix</keyword>
<dbReference type="EMBL" id="LDOU01000007">
    <property type="protein sequence ID" value="KLV09955.1"/>
    <property type="molecule type" value="Genomic_DNA"/>
</dbReference>
<keyword evidence="2" id="KW-0175">Coiled coil</keyword>
<evidence type="ECO:0000313" key="6">
    <source>
        <dbReference type="Proteomes" id="UP000035909"/>
    </source>
</evidence>
<protein>
    <submittedName>
        <fullName evidence="5">Peptidase M23</fullName>
    </submittedName>
</protein>
<evidence type="ECO:0000259" key="4">
    <source>
        <dbReference type="Pfam" id="PF01551"/>
    </source>
</evidence>
<accession>A0A0J1HE85</accession>
<comment type="caution">
    <text evidence="5">The sequence shown here is derived from an EMBL/GenBank/DDBJ whole genome shotgun (WGS) entry which is preliminary data.</text>
</comment>
<dbReference type="RefSeq" id="WP_047885043.1">
    <property type="nucleotide sequence ID" value="NZ_CP071326.1"/>
</dbReference>
<dbReference type="GO" id="GO:0004222">
    <property type="term" value="F:metalloendopeptidase activity"/>
    <property type="evidence" value="ECO:0007669"/>
    <property type="project" value="TreeGrafter"/>
</dbReference>
<dbReference type="OrthoDB" id="9805070at2"/>
<dbReference type="Pfam" id="PF01551">
    <property type="entry name" value="Peptidase_M23"/>
    <property type="match status" value="1"/>
</dbReference>
<organism evidence="5 6">
    <name type="scientific">Photobacterium ganghwense</name>
    <dbReference type="NCBI Taxonomy" id="320778"/>
    <lineage>
        <taxon>Bacteria</taxon>
        <taxon>Pseudomonadati</taxon>
        <taxon>Pseudomonadota</taxon>
        <taxon>Gammaproteobacteria</taxon>
        <taxon>Vibrionales</taxon>
        <taxon>Vibrionaceae</taxon>
        <taxon>Photobacterium</taxon>
    </lineage>
</organism>
<dbReference type="PANTHER" id="PTHR21666">
    <property type="entry name" value="PEPTIDASE-RELATED"/>
    <property type="match status" value="1"/>
</dbReference>
<dbReference type="InterPro" id="IPR050570">
    <property type="entry name" value="Cell_wall_metabolism_enzyme"/>
</dbReference>
<evidence type="ECO:0000256" key="2">
    <source>
        <dbReference type="SAM" id="Coils"/>
    </source>
</evidence>